<protein>
    <submittedName>
        <fullName evidence="3">Uncharacterized protein</fullName>
    </submittedName>
</protein>
<accession>L8HKJ2</accession>
<reference evidence="3 4" key="1">
    <citation type="journal article" date="2013" name="Genome Biol.">
        <title>Genome of Acanthamoeba castellanii highlights extensive lateral gene transfer and early evolution of tyrosine kinase signaling.</title>
        <authorList>
            <person name="Clarke M."/>
            <person name="Lohan A.J."/>
            <person name="Liu B."/>
            <person name="Lagkouvardos I."/>
            <person name="Roy S."/>
            <person name="Zafar N."/>
            <person name="Bertelli C."/>
            <person name="Schilde C."/>
            <person name="Kianianmomeni A."/>
            <person name="Burglin T.R."/>
            <person name="Frech C."/>
            <person name="Turcotte B."/>
            <person name="Kopec K.O."/>
            <person name="Synnott J.M."/>
            <person name="Choo C."/>
            <person name="Paponov I."/>
            <person name="Finkler A."/>
            <person name="Soon Heng Tan C."/>
            <person name="Hutchins A.P."/>
            <person name="Weinmeier T."/>
            <person name="Rattei T."/>
            <person name="Chu J.S."/>
            <person name="Gimenez G."/>
            <person name="Irimia M."/>
            <person name="Rigden D.J."/>
            <person name="Fitzpatrick D.A."/>
            <person name="Lorenzo-Morales J."/>
            <person name="Bateman A."/>
            <person name="Chiu C.H."/>
            <person name="Tang P."/>
            <person name="Hegemann P."/>
            <person name="Fromm H."/>
            <person name="Raoult D."/>
            <person name="Greub G."/>
            <person name="Miranda-Saavedra D."/>
            <person name="Chen N."/>
            <person name="Nash P."/>
            <person name="Ginger M.L."/>
            <person name="Horn M."/>
            <person name="Schaap P."/>
            <person name="Caler L."/>
            <person name="Loftus B."/>
        </authorList>
    </citation>
    <scope>NUCLEOTIDE SEQUENCE [LARGE SCALE GENOMIC DNA]</scope>
    <source>
        <strain evidence="3 4">Neff</strain>
    </source>
</reference>
<keyword evidence="2" id="KW-0472">Membrane</keyword>
<sequence>MSASTTTQQHVNPLDLPLPREAPPTSRRNKGIAAGLRRSLSGSITIPDSVSETALKHRNGLRRLTKRLRDVDPSLPARATSFVGMGGMIIREIRGGSRDDEVSTATTTTTTTRAAPETMVGPDGVETVIPVTPARTEEERVRQWRDSGDVTAPMSAEDLAGDALVHLTQRLASVVPMKGLNKPVGSVLVGNHRKITSRWLELSRIAADVKKHNAHLDSLRARSRDYASVLQTSSQTAVTLRERVRAVLVAIQGIESAAAFQDAQNMNAYLQLLNEEANVIAQRQEQLMAGLMQDAEMIAKSARRAHSRSSLFAVSALGALAAGVVLTGGAGLLVGGTVATLTAIAGGGMLTGLTCGALLDASDAHEKIERSMQEMQTVSERAGSLVEGDARVWRSIGLASRMAEGRVRSMPSVFQSAQWAQIQPQVMQSLHEAQLLRTLDIYVVYLFSSGFAIPGIDLANIMDGPTIAAARRELAAMDAAVLPLPAAPLAPM</sequence>
<dbReference type="RefSeq" id="XP_004367938.1">
    <property type="nucleotide sequence ID" value="XM_004367881.1"/>
</dbReference>
<feature type="region of interest" description="Disordered" evidence="1">
    <location>
        <begin position="96"/>
        <end position="125"/>
    </location>
</feature>
<keyword evidence="2" id="KW-0812">Transmembrane</keyword>
<keyword evidence="4" id="KW-1185">Reference proteome</keyword>
<feature type="compositionally biased region" description="Low complexity" evidence="1">
    <location>
        <begin position="104"/>
        <end position="115"/>
    </location>
</feature>
<dbReference type="AlphaFoldDB" id="L8HKJ2"/>
<dbReference type="KEGG" id="acan:ACA1_289150"/>
<feature type="transmembrane region" description="Helical" evidence="2">
    <location>
        <begin position="310"/>
        <end position="332"/>
    </location>
</feature>
<organism evidence="3 4">
    <name type="scientific">Acanthamoeba castellanii (strain ATCC 30010 / Neff)</name>
    <dbReference type="NCBI Taxonomy" id="1257118"/>
    <lineage>
        <taxon>Eukaryota</taxon>
        <taxon>Amoebozoa</taxon>
        <taxon>Discosea</taxon>
        <taxon>Longamoebia</taxon>
        <taxon>Centramoebida</taxon>
        <taxon>Acanthamoebidae</taxon>
        <taxon>Acanthamoeba</taxon>
    </lineage>
</organism>
<evidence type="ECO:0000313" key="4">
    <source>
        <dbReference type="Proteomes" id="UP000011083"/>
    </source>
</evidence>
<proteinExistence type="predicted"/>
<feature type="compositionally biased region" description="Polar residues" evidence="1">
    <location>
        <begin position="1"/>
        <end position="11"/>
    </location>
</feature>
<feature type="region of interest" description="Disordered" evidence="1">
    <location>
        <begin position="1"/>
        <end position="33"/>
    </location>
</feature>
<evidence type="ECO:0000256" key="1">
    <source>
        <dbReference type="SAM" id="MobiDB-lite"/>
    </source>
</evidence>
<name>L8HKJ2_ACACF</name>
<evidence type="ECO:0000256" key="2">
    <source>
        <dbReference type="SAM" id="Phobius"/>
    </source>
</evidence>
<dbReference type="GeneID" id="14926227"/>
<dbReference type="EMBL" id="KB007805">
    <property type="protein sequence ID" value="ELR25183.1"/>
    <property type="molecule type" value="Genomic_DNA"/>
</dbReference>
<keyword evidence="2" id="KW-1133">Transmembrane helix</keyword>
<evidence type="ECO:0000313" key="3">
    <source>
        <dbReference type="EMBL" id="ELR25183.1"/>
    </source>
</evidence>
<gene>
    <name evidence="3" type="ORF">ACA1_289150</name>
</gene>
<dbReference type="VEuPathDB" id="AmoebaDB:ACA1_289150"/>
<feature type="transmembrane region" description="Helical" evidence="2">
    <location>
        <begin position="338"/>
        <end position="359"/>
    </location>
</feature>
<dbReference type="Proteomes" id="UP000011083">
    <property type="component" value="Unassembled WGS sequence"/>
</dbReference>